<feature type="signal peptide" evidence="3">
    <location>
        <begin position="1"/>
        <end position="19"/>
    </location>
</feature>
<gene>
    <name evidence="4" type="ORF">QBC42DRAFT_307163</name>
</gene>
<dbReference type="AlphaFoldDB" id="A0AAV9HKB0"/>
<evidence type="ECO:0000256" key="1">
    <source>
        <dbReference type="ARBA" id="ARBA00022801"/>
    </source>
</evidence>
<dbReference type="InterPro" id="IPR029058">
    <property type="entry name" value="AB_hydrolase_fold"/>
</dbReference>
<dbReference type="InterPro" id="IPR000675">
    <property type="entry name" value="Cutinase/axe"/>
</dbReference>
<comment type="caution">
    <text evidence="4">The sequence shown here is derived from an EMBL/GenBank/DDBJ whole genome shotgun (WGS) entry which is preliminary data.</text>
</comment>
<dbReference type="SUPFAM" id="SSF53474">
    <property type="entry name" value="alpha/beta-Hydrolases"/>
    <property type="match status" value="1"/>
</dbReference>
<dbReference type="SMART" id="SM01110">
    <property type="entry name" value="Cutinase"/>
    <property type="match status" value="1"/>
</dbReference>
<keyword evidence="3" id="KW-0732">Signal</keyword>
<accession>A0AAV9HKB0</accession>
<evidence type="ECO:0000256" key="2">
    <source>
        <dbReference type="ARBA" id="ARBA00023157"/>
    </source>
</evidence>
<proteinExistence type="predicted"/>
<reference evidence="4" key="2">
    <citation type="submission" date="2023-06" db="EMBL/GenBank/DDBJ databases">
        <authorList>
            <consortium name="Lawrence Berkeley National Laboratory"/>
            <person name="Mondo S.J."/>
            <person name="Hensen N."/>
            <person name="Bonometti L."/>
            <person name="Westerberg I."/>
            <person name="Brannstrom I.O."/>
            <person name="Guillou S."/>
            <person name="Cros-Aarteil S."/>
            <person name="Calhoun S."/>
            <person name="Haridas S."/>
            <person name="Kuo A."/>
            <person name="Pangilinan J."/>
            <person name="Riley R."/>
            <person name="Labutti K."/>
            <person name="Andreopoulos B."/>
            <person name="Lipzen A."/>
            <person name="Chen C."/>
            <person name="Yanf M."/>
            <person name="Daum C."/>
            <person name="Ng V."/>
            <person name="Clum A."/>
            <person name="Steindorff A."/>
            <person name="Ohm R."/>
            <person name="Martin F."/>
            <person name="Silar P."/>
            <person name="Natvig D."/>
            <person name="Lalanne C."/>
            <person name="Gautier V."/>
            <person name="Ament-Velasquez S.L."/>
            <person name="Kruys A."/>
            <person name="Hutchinson M.I."/>
            <person name="Powell A.J."/>
            <person name="Barry K."/>
            <person name="Miller A.N."/>
            <person name="Grigoriev I.V."/>
            <person name="Debuchy R."/>
            <person name="Gladieux P."/>
            <person name="Thoren M.H."/>
            <person name="Johannesson H."/>
        </authorList>
    </citation>
    <scope>NUCLEOTIDE SEQUENCE</scope>
    <source>
        <strain evidence="4">PSN324</strain>
    </source>
</reference>
<dbReference type="GO" id="GO:0052689">
    <property type="term" value="F:carboxylic ester hydrolase activity"/>
    <property type="evidence" value="ECO:0007669"/>
    <property type="project" value="UniProtKB-ARBA"/>
</dbReference>
<dbReference type="EMBL" id="MU865014">
    <property type="protein sequence ID" value="KAK4460340.1"/>
    <property type="molecule type" value="Genomic_DNA"/>
</dbReference>
<dbReference type="Proteomes" id="UP001321749">
    <property type="component" value="Unassembled WGS sequence"/>
</dbReference>
<dbReference type="PANTHER" id="PTHR33630">
    <property type="entry name" value="CUTINASE RV1984C-RELATED-RELATED"/>
    <property type="match status" value="1"/>
</dbReference>
<keyword evidence="5" id="KW-1185">Reference proteome</keyword>
<keyword evidence="1" id="KW-0378">Hydrolase</keyword>
<dbReference type="PANTHER" id="PTHR33630:SF13">
    <property type="entry name" value="ACETYLXYLAN ESTERASE"/>
    <property type="match status" value="1"/>
</dbReference>
<feature type="chain" id="PRO_5043406938" evidence="3">
    <location>
        <begin position="20"/>
        <end position="228"/>
    </location>
</feature>
<organism evidence="4 5">
    <name type="scientific">Cladorrhinum samala</name>
    <dbReference type="NCBI Taxonomy" id="585594"/>
    <lineage>
        <taxon>Eukaryota</taxon>
        <taxon>Fungi</taxon>
        <taxon>Dikarya</taxon>
        <taxon>Ascomycota</taxon>
        <taxon>Pezizomycotina</taxon>
        <taxon>Sordariomycetes</taxon>
        <taxon>Sordariomycetidae</taxon>
        <taxon>Sordariales</taxon>
        <taxon>Podosporaceae</taxon>
        <taxon>Cladorrhinum</taxon>
    </lineage>
</organism>
<protein>
    <submittedName>
        <fullName evidence="4">Acetylxylan esterase 2</fullName>
    </submittedName>
</protein>
<evidence type="ECO:0000313" key="4">
    <source>
        <dbReference type="EMBL" id="KAK4460340.1"/>
    </source>
</evidence>
<dbReference type="Pfam" id="PF01083">
    <property type="entry name" value="Cutinase"/>
    <property type="match status" value="1"/>
</dbReference>
<evidence type="ECO:0000256" key="3">
    <source>
        <dbReference type="SAM" id="SignalP"/>
    </source>
</evidence>
<evidence type="ECO:0000313" key="5">
    <source>
        <dbReference type="Proteomes" id="UP001321749"/>
    </source>
</evidence>
<name>A0AAV9HKB0_9PEZI</name>
<keyword evidence="2" id="KW-1015">Disulfide bond</keyword>
<dbReference type="Gene3D" id="3.40.50.1820">
    <property type="entry name" value="alpha/beta hydrolase"/>
    <property type="match status" value="1"/>
</dbReference>
<sequence>MKPPFLLLIFTPFIPLSLAQCPDLHILTARETLAPEGHGSNAPLLSLMFQFLSQKSLNVTAEPIPYPASNAPSYSNSVTAGIASVVKRTASFSAICPSTPVVMLGYSQGAQIIDDAFCGGPDLPSLESGGSLVTGLVRRNTAAIVFMGSPRFVGGRGRKGEKGNATVGGFAARPKGFRCPLFEDRITSYCDAPDPFCSNGNDEIYHQAYGDVYAKDALAFILSKIMLS</sequence>
<reference evidence="4" key="1">
    <citation type="journal article" date="2023" name="Mol. Phylogenet. Evol.">
        <title>Genome-scale phylogeny and comparative genomics of the fungal order Sordariales.</title>
        <authorList>
            <person name="Hensen N."/>
            <person name="Bonometti L."/>
            <person name="Westerberg I."/>
            <person name="Brannstrom I.O."/>
            <person name="Guillou S."/>
            <person name="Cros-Aarteil S."/>
            <person name="Calhoun S."/>
            <person name="Haridas S."/>
            <person name="Kuo A."/>
            <person name="Mondo S."/>
            <person name="Pangilinan J."/>
            <person name="Riley R."/>
            <person name="LaButti K."/>
            <person name="Andreopoulos B."/>
            <person name="Lipzen A."/>
            <person name="Chen C."/>
            <person name="Yan M."/>
            <person name="Daum C."/>
            <person name="Ng V."/>
            <person name="Clum A."/>
            <person name="Steindorff A."/>
            <person name="Ohm R.A."/>
            <person name="Martin F."/>
            <person name="Silar P."/>
            <person name="Natvig D.O."/>
            <person name="Lalanne C."/>
            <person name="Gautier V."/>
            <person name="Ament-Velasquez S.L."/>
            <person name="Kruys A."/>
            <person name="Hutchinson M.I."/>
            <person name="Powell A.J."/>
            <person name="Barry K."/>
            <person name="Miller A.N."/>
            <person name="Grigoriev I.V."/>
            <person name="Debuchy R."/>
            <person name="Gladieux P."/>
            <person name="Hiltunen Thoren M."/>
            <person name="Johannesson H."/>
        </authorList>
    </citation>
    <scope>NUCLEOTIDE SEQUENCE</scope>
    <source>
        <strain evidence="4">PSN324</strain>
    </source>
</reference>